<keyword evidence="3" id="KW-1185">Reference proteome</keyword>
<gene>
    <name evidence="2" type="primary">Cnig_chr_II.g4475</name>
    <name evidence="2" type="ORF">B9Z55_004475</name>
</gene>
<dbReference type="AlphaFoldDB" id="A0A2G5UWQ5"/>
<reference evidence="3" key="1">
    <citation type="submission" date="2017-10" db="EMBL/GenBank/DDBJ databases">
        <title>Rapid genome shrinkage in a self-fertile nematode reveals novel sperm competition proteins.</title>
        <authorList>
            <person name="Yin D."/>
            <person name="Schwarz E.M."/>
            <person name="Thomas C.G."/>
            <person name="Felde R.L."/>
            <person name="Korf I.F."/>
            <person name="Cutter A.D."/>
            <person name="Schartner C.M."/>
            <person name="Ralston E.J."/>
            <person name="Meyer B.J."/>
            <person name="Haag E.S."/>
        </authorList>
    </citation>
    <scope>NUCLEOTIDE SEQUENCE [LARGE SCALE GENOMIC DNA]</scope>
    <source>
        <strain evidence="3">JU1422</strain>
    </source>
</reference>
<dbReference type="EMBL" id="PDUG01000002">
    <property type="protein sequence ID" value="PIC43919.1"/>
    <property type="molecule type" value="Genomic_DNA"/>
</dbReference>
<protein>
    <submittedName>
        <fullName evidence="2">Uncharacterized protein</fullName>
    </submittedName>
</protein>
<evidence type="ECO:0000313" key="2">
    <source>
        <dbReference type="EMBL" id="PIC43919.1"/>
    </source>
</evidence>
<comment type="caution">
    <text evidence="2">The sequence shown here is derived from an EMBL/GenBank/DDBJ whole genome shotgun (WGS) entry which is preliminary data.</text>
</comment>
<organism evidence="2 3">
    <name type="scientific">Caenorhabditis nigoni</name>
    <dbReference type="NCBI Taxonomy" id="1611254"/>
    <lineage>
        <taxon>Eukaryota</taxon>
        <taxon>Metazoa</taxon>
        <taxon>Ecdysozoa</taxon>
        <taxon>Nematoda</taxon>
        <taxon>Chromadorea</taxon>
        <taxon>Rhabditida</taxon>
        <taxon>Rhabditina</taxon>
        <taxon>Rhabditomorpha</taxon>
        <taxon>Rhabditoidea</taxon>
        <taxon>Rhabditidae</taxon>
        <taxon>Peloderinae</taxon>
        <taxon>Caenorhabditis</taxon>
    </lineage>
</organism>
<evidence type="ECO:0000313" key="3">
    <source>
        <dbReference type="Proteomes" id="UP000230233"/>
    </source>
</evidence>
<feature type="region of interest" description="Disordered" evidence="1">
    <location>
        <begin position="18"/>
        <end position="57"/>
    </location>
</feature>
<dbReference type="Proteomes" id="UP000230233">
    <property type="component" value="Chromosome II"/>
</dbReference>
<feature type="compositionally biased region" description="Polar residues" evidence="1">
    <location>
        <begin position="34"/>
        <end position="50"/>
    </location>
</feature>
<name>A0A2G5UWQ5_9PELO</name>
<dbReference type="OrthoDB" id="10609578at2759"/>
<dbReference type="STRING" id="1611254.A0A2G5UWQ5"/>
<sequence length="91" mass="10142">MPPYFDDSNSSNISLHLAGLHLDEKNNSRRKRTASSSGGRSETNSTQTRRLLSLPASTLDENRDIRSDLTLEKVLDEGLILAFAMDKAYCQ</sequence>
<evidence type="ECO:0000256" key="1">
    <source>
        <dbReference type="SAM" id="MobiDB-lite"/>
    </source>
</evidence>
<accession>A0A2G5UWQ5</accession>
<proteinExistence type="predicted"/>